<dbReference type="InterPro" id="IPR010727">
    <property type="entry name" value="DUF1302"/>
</dbReference>
<dbReference type="Proteomes" id="UP000192783">
    <property type="component" value="Unassembled WGS sequence"/>
</dbReference>
<feature type="region of interest" description="Disordered" evidence="1">
    <location>
        <begin position="1"/>
        <end position="24"/>
    </location>
</feature>
<dbReference type="RefSeq" id="WP_084056849.1">
    <property type="nucleotide sequence ID" value="NZ_FWXF01000004.1"/>
</dbReference>
<proteinExistence type="predicted"/>
<sequence>MMEPQVTWPTDRSKTARRRAERTAPGPLSFAGTCVLALAGVLACLLGLAAPAAGTSTLRHALYVSATETRLQIETPVSDPAVRTSFLDSPRRFVAEVSVSNGQMPAQDRIIPVPSDPRVASIALSQGGDHVRYTFLLRKGAKVQYRVLKGASIVTLVLRSAPSQAIVTQQSARRSHSTGPRPSAPSGPSRFLDPGPQDGGQDAPSSPQAAQQGRVILGGAPMGAALGTPAGNATDHEKATGPLSNVRLRGFVEATGAQDLKRDHRFEQTRTFRNRVRLEAKLPLASPPGKTHFLVSAESDLLWFGPHRDWNDHDVDLYEAYLHWAEGPWEVRVGKQIVRWGKTDQLSPVDNLNPQDLRQFVVPTLEERKIPTWMARLRFFHRSFSLEAVAIPFFEPADLDYFGTDWAIFRHTREVLEEAPLPPFLRHAAASVGVDEDEPPKTFRNTQWGVRTGITVGGWDLAASYLYGWNPMPFVKSFPVKGIRTDGSFDPAQILTAASQATWAAEDVAVGYRRTHTVGLEWETVLGNYGFRGETAFTSHGVFLTSDLTSVTQPVLFTVIGIDRTWADDWYANLQLGHQVLLDYGKSVLYFKRHNVSVNGEIRKDLFRGDLEARLRAMVLLTDGGSFWNPSLTVRRFAPLSITTGLKLFAGPSDTFFGTYSDNDQAYVTVRYNY</sequence>
<protein>
    <recommendedName>
        <fullName evidence="4">AMIN domain-containing protein</fullName>
    </recommendedName>
</protein>
<feature type="compositionally biased region" description="Low complexity" evidence="1">
    <location>
        <begin position="177"/>
        <end position="190"/>
    </location>
</feature>
<feature type="region of interest" description="Disordered" evidence="1">
    <location>
        <begin position="165"/>
        <end position="241"/>
    </location>
</feature>
<feature type="compositionally biased region" description="Low complexity" evidence="1">
    <location>
        <begin position="203"/>
        <end position="212"/>
    </location>
</feature>
<evidence type="ECO:0008006" key="4">
    <source>
        <dbReference type="Google" id="ProtNLM"/>
    </source>
</evidence>
<evidence type="ECO:0000256" key="1">
    <source>
        <dbReference type="SAM" id="MobiDB-lite"/>
    </source>
</evidence>
<dbReference type="EMBL" id="FWXF01000004">
    <property type="protein sequence ID" value="SMC20996.1"/>
    <property type="molecule type" value="Genomic_DNA"/>
</dbReference>
<dbReference type="OrthoDB" id="9801336at2"/>
<name>A0A1W1XAN8_9BACT</name>
<gene>
    <name evidence="2" type="ORF">SAMN02746041_01081</name>
</gene>
<evidence type="ECO:0000313" key="2">
    <source>
        <dbReference type="EMBL" id="SMC20996.1"/>
    </source>
</evidence>
<evidence type="ECO:0000313" key="3">
    <source>
        <dbReference type="Proteomes" id="UP000192783"/>
    </source>
</evidence>
<organism evidence="2 3">
    <name type="scientific">Desulfacinum hydrothermale DSM 13146</name>
    <dbReference type="NCBI Taxonomy" id="1121390"/>
    <lineage>
        <taxon>Bacteria</taxon>
        <taxon>Pseudomonadati</taxon>
        <taxon>Thermodesulfobacteriota</taxon>
        <taxon>Syntrophobacteria</taxon>
        <taxon>Syntrophobacterales</taxon>
        <taxon>Syntrophobacteraceae</taxon>
        <taxon>Desulfacinum</taxon>
    </lineage>
</organism>
<reference evidence="2 3" key="1">
    <citation type="submission" date="2017-04" db="EMBL/GenBank/DDBJ databases">
        <authorList>
            <person name="Afonso C.L."/>
            <person name="Miller P.J."/>
            <person name="Scott M.A."/>
            <person name="Spackman E."/>
            <person name="Goraichik I."/>
            <person name="Dimitrov K.M."/>
            <person name="Suarez D.L."/>
            <person name="Swayne D.E."/>
        </authorList>
    </citation>
    <scope>NUCLEOTIDE SEQUENCE [LARGE SCALE GENOMIC DNA]</scope>
    <source>
        <strain evidence="2 3">DSM 13146</strain>
    </source>
</reference>
<dbReference type="STRING" id="1121390.SAMN02746041_01081"/>
<dbReference type="AlphaFoldDB" id="A0A1W1XAN8"/>
<accession>A0A1W1XAN8</accession>
<keyword evidence="3" id="KW-1185">Reference proteome</keyword>
<dbReference type="Pfam" id="PF06980">
    <property type="entry name" value="DUF1302"/>
    <property type="match status" value="1"/>
</dbReference>